<evidence type="ECO:0000313" key="3">
    <source>
        <dbReference type="Proteomes" id="UP000321595"/>
    </source>
</evidence>
<evidence type="ECO:0000313" key="2">
    <source>
        <dbReference type="EMBL" id="QED29240.1"/>
    </source>
</evidence>
<accession>A0A5B8XUD1</accession>
<sequence length="209" mass="24301">MRNSTIVTLVILAVLGAGAWIFLAEPFSKDTGLVKKAALAFMEDLQFKDFRSSSLYHHELERDRVDIGRTLEKLFLVKPELLDIIDYRIVKMDVDSSGDRARVKIRSRYKRLNYDEEPKDGELLLYWIKRHPQCPIGASCSVDGRCVDEFGKLLLKPEDEDKKKKNSKPIQADEVDPGMTDQHFSCSPEREHQWFMNLDSTLKEKRYNY</sequence>
<gene>
    <name evidence="2" type="ORF">FRD01_18765</name>
</gene>
<dbReference type="KEGG" id="bbae:FRD01_18765"/>
<protein>
    <submittedName>
        <fullName evidence="2">Uncharacterized protein</fullName>
    </submittedName>
</protein>
<proteinExistence type="predicted"/>
<keyword evidence="3" id="KW-1185">Reference proteome</keyword>
<organism evidence="2 3">
    <name type="scientific">Microvenator marinus</name>
    <dbReference type="NCBI Taxonomy" id="2600177"/>
    <lineage>
        <taxon>Bacteria</taxon>
        <taxon>Deltaproteobacteria</taxon>
        <taxon>Bradymonadales</taxon>
        <taxon>Microvenatoraceae</taxon>
        <taxon>Microvenator</taxon>
    </lineage>
</organism>
<dbReference type="AlphaFoldDB" id="A0A5B8XUD1"/>
<evidence type="ECO:0000256" key="1">
    <source>
        <dbReference type="SAM" id="MobiDB-lite"/>
    </source>
</evidence>
<dbReference type="RefSeq" id="WP_146962471.1">
    <property type="nucleotide sequence ID" value="NZ_CP042467.1"/>
</dbReference>
<reference evidence="2 3" key="1">
    <citation type="submission" date="2019-08" db="EMBL/GenBank/DDBJ databases">
        <authorList>
            <person name="Liang Q."/>
        </authorList>
    </citation>
    <scope>NUCLEOTIDE SEQUENCE [LARGE SCALE GENOMIC DNA]</scope>
    <source>
        <strain evidence="2 3">V1718</strain>
    </source>
</reference>
<dbReference type="Proteomes" id="UP000321595">
    <property type="component" value="Chromosome"/>
</dbReference>
<feature type="region of interest" description="Disordered" evidence="1">
    <location>
        <begin position="158"/>
        <end position="187"/>
    </location>
</feature>
<dbReference type="EMBL" id="CP042467">
    <property type="protein sequence ID" value="QED29240.1"/>
    <property type="molecule type" value="Genomic_DNA"/>
</dbReference>
<name>A0A5B8XUD1_9DELT</name>